<evidence type="ECO:0000256" key="1">
    <source>
        <dbReference type="ARBA" id="ARBA00001947"/>
    </source>
</evidence>
<dbReference type="PANTHER" id="PTHR37418:SF2">
    <property type="entry name" value="3-KETO-5-AMINOHEXANOATE CLEAVAGE ENZYME"/>
    <property type="match status" value="1"/>
</dbReference>
<feature type="region of interest" description="Disordered" evidence="5">
    <location>
        <begin position="85"/>
        <end position="109"/>
    </location>
</feature>
<comment type="caution">
    <text evidence="6">The sequence shown here is derived from an EMBL/GenBank/DDBJ whole genome shotgun (WGS) entry which is preliminary data.</text>
</comment>
<keyword evidence="4" id="KW-0862">Zinc</keyword>
<dbReference type="Pfam" id="PF05853">
    <property type="entry name" value="BKACE"/>
    <property type="match status" value="1"/>
</dbReference>
<evidence type="ECO:0000313" key="7">
    <source>
        <dbReference type="Proteomes" id="UP001301140"/>
    </source>
</evidence>
<dbReference type="GO" id="GO:0046872">
    <property type="term" value="F:metal ion binding"/>
    <property type="evidence" value="ECO:0007669"/>
    <property type="project" value="UniProtKB-KW"/>
</dbReference>
<sequence length="294" mass="31065">MARKVIITCAVTGSADTVRRSKAVPVTPEQIARSAIEAGEAGAAVVHIHVRDPETGAPSRELHLYREVVERIRASSSNVVLNLTTGPGGRLIPGDPDPQKPGPGTTLASPADRVRHIEELRPEICSLDVATMNMGEAAFLNTPAHLRTMGQAIRAVGTKPELEVFDFGHLRLATQLIEEGVIDSPALIQVVTGVAWGMPASPSVLTELTRHLPAGANWAAFGVSRMAYPMMAQAVLLGGHARIGLEDCLHLEAGVPAPSNAALVEKATRLIRLLGAEVASPDEAREILGLRGTQ</sequence>
<dbReference type="Proteomes" id="UP001301140">
    <property type="component" value="Unassembled WGS sequence"/>
</dbReference>
<evidence type="ECO:0000256" key="4">
    <source>
        <dbReference type="ARBA" id="ARBA00022833"/>
    </source>
</evidence>
<dbReference type="PANTHER" id="PTHR37418">
    <property type="entry name" value="3-KETO-5-AMINOHEXANOATE CLEAVAGE ENZYME-RELATED"/>
    <property type="match status" value="1"/>
</dbReference>
<proteinExistence type="predicted"/>
<accession>A0AAP3XQS1</accession>
<evidence type="ECO:0000313" key="6">
    <source>
        <dbReference type="EMBL" id="MDF1585510.1"/>
    </source>
</evidence>
<keyword evidence="7" id="KW-1185">Reference proteome</keyword>
<evidence type="ECO:0000256" key="5">
    <source>
        <dbReference type="SAM" id="MobiDB-lite"/>
    </source>
</evidence>
<protein>
    <submittedName>
        <fullName evidence="6">3-keto-5-aminohexanoate cleavage protein</fullName>
    </submittedName>
</protein>
<evidence type="ECO:0000256" key="2">
    <source>
        <dbReference type="ARBA" id="ARBA00022679"/>
    </source>
</evidence>
<dbReference type="InterPro" id="IPR013785">
    <property type="entry name" value="Aldolase_TIM"/>
</dbReference>
<dbReference type="AlphaFoldDB" id="A0AAP3XQS1"/>
<evidence type="ECO:0000256" key="3">
    <source>
        <dbReference type="ARBA" id="ARBA00022723"/>
    </source>
</evidence>
<dbReference type="InterPro" id="IPR008567">
    <property type="entry name" value="BKACE"/>
</dbReference>
<name>A0AAP3XQS1_9PROT</name>
<dbReference type="RefSeq" id="WP_327787928.1">
    <property type="nucleotide sequence ID" value="NZ_JARGEQ010000024.1"/>
</dbReference>
<organism evidence="6 7">
    <name type="scientific">Marinimicrococcus flavescens</name>
    <dbReference type="NCBI Taxonomy" id="3031815"/>
    <lineage>
        <taxon>Bacteria</taxon>
        <taxon>Pseudomonadati</taxon>
        <taxon>Pseudomonadota</taxon>
        <taxon>Alphaproteobacteria</taxon>
        <taxon>Geminicoccales</taxon>
        <taxon>Geminicoccaceae</taxon>
        <taxon>Marinimicrococcus</taxon>
    </lineage>
</organism>
<keyword evidence="3" id="KW-0479">Metal-binding</keyword>
<comment type="cofactor">
    <cofactor evidence="1">
        <name>Zn(2+)</name>
        <dbReference type="ChEBI" id="CHEBI:29105"/>
    </cofactor>
</comment>
<dbReference type="EMBL" id="JARGEQ010000024">
    <property type="protein sequence ID" value="MDF1585510.1"/>
    <property type="molecule type" value="Genomic_DNA"/>
</dbReference>
<gene>
    <name evidence="6" type="ORF">PZ740_03810</name>
</gene>
<dbReference type="Gene3D" id="3.20.20.70">
    <property type="entry name" value="Aldolase class I"/>
    <property type="match status" value="1"/>
</dbReference>
<reference evidence="6 7" key="1">
    <citation type="submission" date="2023-03" db="EMBL/GenBank/DDBJ databases">
        <title>YIM 152171 draft genome.</title>
        <authorList>
            <person name="Yang Z."/>
        </authorList>
    </citation>
    <scope>NUCLEOTIDE SEQUENCE [LARGE SCALE GENOMIC DNA]</scope>
    <source>
        <strain evidence="6 7">YIM 152171</strain>
    </source>
</reference>
<dbReference type="GO" id="GO:0043720">
    <property type="term" value="F:3-keto-5-aminohexanoate cleavage activity"/>
    <property type="evidence" value="ECO:0007669"/>
    <property type="project" value="InterPro"/>
</dbReference>
<keyword evidence="2" id="KW-0808">Transferase</keyword>